<dbReference type="RefSeq" id="WP_046723101.1">
    <property type="nucleotide sequence ID" value="NZ_CP009922.3"/>
</dbReference>
<feature type="region of interest" description="Disordered" evidence="1">
    <location>
        <begin position="401"/>
        <end position="448"/>
    </location>
</feature>
<keyword evidence="3" id="KW-1185">Reference proteome</keyword>
<organism evidence="2 3">
    <name type="scientific">Streptomyces xiamenensis</name>
    <dbReference type="NCBI Taxonomy" id="408015"/>
    <lineage>
        <taxon>Bacteria</taxon>
        <taxon>Bacillati</taxon>
        <taxon>Actinomycetota</taxon>
        <taxon>Actinomycetes</taxon>
        <taxon>Kitasatosporales</taxon>
        <taxon>Streptomycetaceae</taxon>
        <taxon>Streptomyces</taxon>
    </lineage>
</organism>
<reference evidence="2" key="1">
    <citation type="submission" date="2019-08" db="EMBL/GenBank/DDBJ databases">
        <title>Complete genome sequence of a mangrove-derived Streptomyces xiamenensis.</title>
        <authorList>
            <person name="Xu J."/>
        </authorList>
    </citation>
    <scope>NUCLEOTIDE SEQUENCE</scope>
    <source>
        <strain evidence="2">318</strain>
    </source>
</reference>
<evidence type="ECO:0000256" key="1">
    <source>
        <dbReference type="SAM" id="MobiDB-lite"/>
    </source>
</evidence>
<dbReference type="AlphaFoldDB" id="A0A0F7FR15"/>
<dbReference type="KEGG" id="sxi:SXIM_10900"/>
<name>A0A0F7FR15_9ACTN</name>
<dbReference type="HOGENOM" id="CLU_027141_0_0_11"/>
<sequence>MTEESDETEVLTPAQEPPRRERPRWLTVTAGALGVALLTGGLFGAQAVLGGGEGGGGEWEGALEPEWSDPGSRTAGEGVADWPGGYWGSELVATGPLPQGPGSAAVYGFAEGIDEERVAELAAALGVEGEPRLSDGHWWHAAGPDANGSYLSATRETGQWFYSAESGVDAYTTVEPSDPDDPHTIVSSEGVPAEPVGPAPSREEALAAAAPLLDLLGLTDAPVEELDRHDGNRTLLFPRMVDGLRAHGLETEITVSSQGAIVSASGSVGEPVAEREREMLSAQETLDARNAAEAGPLARMEPGFADCPTLLPEEMPHIDGDPEGESAGATVAECKPVPLPEPIELPEPVVEQLEVTGAEQVLMLWQENDFTPSTLVPGWSYTLSGGDGFGSTLQYPAVEFDGIPDGSYPDSGSSAGSAEPAYPGDGGTTGGSDGGEEPGYTGTSVESYDPQDTALDLTYWTGVCAEYRLVAEESADEVRVLVEEVPGDPYDACILVAEEQTGELTLDSPIGDRTLVDEWGQEIPVS</sequence>
<dbReference type="STRING" id="408015.SXIM_10900"/>
<gene>
    <name evidence="2" type="ORF">SXIM_10900</name>
</gene>
<dbReference type="EMBL" id="CP009922">
    <property type="protein sequence ID" value="AKG42474.1"/>
    <property type="molecule type" value="Genomic_DNA"/>
</dbReference>
<dbReference type="Proteomes" id="UP000034034">
    <property type="component" value="Chromosome"/>
</dbReference>
<accession>A0A0F7FR15</accession>
<evidence type="ECO:0000313" key="3">
    <source>
        <dbReference type="Proteomes" id="UP000034034"/>
    </source>
</evidence>
<feature type="compositionally biased region" description="Gly residues" evidence="1">
    <location>
        <begin position="424"/>
        <end position="433"/>
    </location>
</feature>
<feature type="region of interest" description="Disordered" evidence="1">
    <location>
        <begin position="1"/>
        <end position="24"/>
    </location>
</feature>
<evidence type="ECO:0000313" key="2">
    <source>
        <dbReference type="EMBL" id="AKG42474.1"/>
    </source>
</evidence>
<dbReference type="PATRIC" id="fig|408015.6.peg.1120"/>
<proteinExistence type="predicted"/>
<protein>
    <submittedName>
        <fullName evidence="2">Large membrane protein</fullName>
    </submittedName>
</protein>